<dbReference type="InterPro" id="IPR009100">
    <property type="entry name" value="AcylCoA_DH/oxidase_NM_dom_sf"/>
</dbReference>
<dbReference type="InterPro" id="IPR049448">
    <property type="entry name" value="ACAD9/ACADV-like_C"/>
</dbReference>
<evidence type="ECO:0000256" key="12">
    <source>
        <dbReference type="ARBA" id="ARBA00049038"/>
    </source>
</evidence>
<feature type="domain" description="Acyl-CoA oxidase/dehydrogenase middle" evidence="18">
    <location>
        <begin position="171"/>
        <end position="269"/>
    </location>
</feature>
<dbReference type="Gene3D" id="1.20.140.10">
    <property type="entry name" value="Butyryl-CoA Dehydrogenase, subunit A, domain 3"/>
    <property type="match status" value="2"/>
</dbReference>
<organism evidence="21 22">
    <name type="scientific">Uabimicrobium amorphum</name>
    <dbReference type="NCBI Taxonomy" id="2596890"/>
    <lineage>
        <taxon>Bacteria</taxon>
        <taxon>Pseudomonadati</taxon>
        <taxon>Planctomycetota</taxon>
        <taxon>Candidatus Uabimicrobiia</taxon>
        <taxon>Candidatus Uabimicrobiales</taxon>
        <taxon>Candidatus Uabimicrobiaceae</taxon>
        <taxon>Candidatus Uabimicrobium</taxon>
    </lineage>
</organism>
<evidence type="ECO:0000256" key="1">
    <source>
        <dbReference type="ARBA" id="ARBA00001974"/>
    </source>
</evidence>
<evidence type="ECO:0000259" key="20">
    <source>
        <dbReference type="Pfam" id="PF21343"/>
    </source>
</evidence>
<evidence type="ECO:0000256" key="7">
    <source>
        <dbReference type="ARBA" id="ARBA00022946"/>
    </source>
</evidence>
<sequence>MSTATQPVEDVKKTSLQNKDQNHKQKKSLPSFMKAAFSGRIDHKLIFPFPEPSKEELEEMDSFLQEFDKFCKQKINAMQIDEDSKIPQEVLDGLAEFGIFSLTAPEEYDGLGISNVFFCRFMGLISRHCASVSTTCGAHLSIGSKGLYLFGTEEQKQKYIPGITSGETIAAFCLTEPQAGSDAHSIRTTAKLSKDGKHYVLNGEKIYITNGAFANFFTVFAKIASENEEESGFTAFIVTRDMGGITNGKEEKKLGLKGSSTTPIVFNDVQVPVENVLGEPGKGFKIAMEILNLGRLGLAAACAGGVKRLVDEGVRQAAERKQFGSPLSSFGLIQKKIARMGALCYAMNSSVLLTAGLADTKEIDFSIESAICKIFTTESTWEIINETVQIFGGNGFIADFELERALRDTRVNMIFEGTNEILRLFIALTGIKDFGNYLKNVGKALNKPLKSMDVIIEYLSTKVIRSIAKEKFDNVNSLLSTEIKVVEKYIALLNHVAEKHIKMYKKDIIHQQFLLERMANMAIYIYVLAACISRIDTQMKKGKTAEDLKHDLECLRMFGEMAREQLEYNYNGINSNYDDSITKISNHMCEQQKYPFKVWD</sequence>
<evidence type="ECO:0000256" key="3">
    <source>
        <dbReference type="ARBA" id="ARBA00009347"/>
    </source>
</evidence>
<evidence type="ECO:0000256" key="16">
    <source>
        <dbReference type="SAM" id="MobiDB-lite"/>
    </source>
</evidence>
<protein>
    <submittedName>
        <fullName evidence="21">Acyl-CoA dehydrogenase</fullName>
    </submittedName>
</protein>
<dbReference type="AlphaFoldDB" id="A0A5S9F3L8"/>
<feature type="domain" description="ACAD9/ACADV-like C-terminal" evidence="20">
    <location>
        <begin position="479"/>
        <end position="594"/>
    </location>
</feature>
<evidence type="ECO:0000313" key="21">
    <source>
        <dbReference type="EMBL" id="BBM84877.1"/>
    </source>
</evidence>
<dbReference type="FunFam" id="1.20.140.10:FF:000008">
    <property type="entry name" value="acyl-CoA dehydrogenase family member 9, mitochondrial"/>
    <property type="match status" value="1"/>
</dbReference>
<evidence type="ECO:0000256" key="11">
    <source>
        <dbReference type="ARBA" id="ARBA00047916"/>
    </source>
</evidence>
<comment type="catalytic activity">
    <reaction evidence="12">
        <text>tetradecanoyl-CoA + oxidized [electron-transfer flavoprotein] + H(+) = (2E)-tetradecenoyl-CoA + reduced [electron-transfer flavoprotein]</text>
        <dbReference type="Rhea" id="RHEA:47316"/>
        <dbReference type="Rhea" id="RHEA-COMP:10685"/>
        <dbReference type="Rhea" id="RHEA-COMP:10686"/>
        <dbReference type="ChEBI" id="CHEBI:15378"/>
        <dbReference type="ChEBI" id="CHEBI:57385"/>
        <dbReference type="ChEBI" id="CHEBI:57692"/>
        <dbReference type="ChEBI" id="CHEBI:58307"/>
        <dbReference type="ChEBI" id="CHEBI:61405"/>
    </reaction>
    <physiologicalReaction direction="left-to-right" evidence="12">
        <dbReference type="Rhea" id="RHEA:47317"/>
    </physiologicalReaction>
</comment>
<keyword evidence="7" id="KW-0809">Transit peptide</keyword>
<comment type="catalytic activity">
    <reaction evidence="11">
        <text>oxidized [electron-transfer flavoprotein] + hexadecanoyl-CoA + H(+) = (2E)-hexadecenoyl-CoA + reduced [electron-transfer flavoprotein]</text>
        <dbReference type="Rhea" id="RHEA:43448"/>
        <dbReference type="Rhea" id="RHEA-COMP:10685"/>
        <dbReference type="Rhea" id="RHEA-COMP:10686"/>
        <dbReference type="ChEBI" id="CHEBI:15378"/>
        <dbReference type="ChEBI" id="CHEBI:57379"/>
        <dbReference type="ChEBI" id="CHEBI:57692"/>
        <dbReference type="ChEBI" id="CHEBI:58307"/>
        <dbReference type="ChEBI" id="CHEBI:61526"/>
    </reaction>
    <physiologicalReaction direction="left-to-right" evidence="11">
        <dbReference type="Rhea" id="RHEA:43449"/>
    </physiologicalReaction>
</comment>
<accession>A0A5S9F3L8</accession>
<dbReference type="FunFam" id="2.40.110.10:FF:000006">
    <property type="entry name" value="very long-chain specific acyl-CoA dehydrogenase, mitochondrial"/>
    <property type="match status" value="1"/>
</dbReference>
<dbReference type="PANTHER" id="PTHR43884:SF9">
    <property type="entry name" value="COMPLEX I ASSEMBLY FACTOR ACAD9, MITOCHONDRIAL"/>
    <property type="match status" value="1"/>
</dbReference>
<dbReference type="PROSITE" id="PS00072">
    <property type="entry name" value="ACYL_COA_DH_1"/>
    <property type="match status" value="1"/>
</dbReference>
<reference evidence="21 22" key="1">
    <citation type="submission" date="2019-08" db="EMBL/GenBank/DDBJ databases">
        <title>Complete genome sequence of Candidatus Uab amorphum.</title>
        <authorList>
            <person name="Shiratori T."/>
            <person name="Suzuki S."/>
            <person name="Kakizawa Y."/>
            <person name="Ishida K."/>
        </authorList>
    </citation>
    <scope>NUCLEOTIDE SEQUENCE [LARGE SCALE GENOMIC DNA]</scope>
    <source>
        <strain evidence="21 22">SRT547</strain>
    </source>
</reference>
<comment type="catalytic activity">
    <reaction evidence="14">
        <text>octadecanoyl-CoA + oxidized [electron-transfer flavoprotein] + H(+) = (2E)-octadecenoyl-CoA + reduced [electron-transfer flavoprotein]</text>
        <dbReference type="Rhea" id="RHEA:47240"/>
        <dbReference type="Rhea" id="RHEA-COMP:10685"/>
        <dbReference type="Rhea" id="RHEA-COMP:10686"/>
        <dbReference type="ChEBI" id="CHEBI:15378"/>
        <dbReference type="ChEBI" id="CHEBI:57394"/>
        <dbReference type="ChEBI" id="CHEBI:57692"/>
        <dbReference type="ChEBI" id="CHEBI:58307"/>
        <dbReference type="ChEBI" id="CHEBI:71412"/>
    </reaction>
    <physiologicalReaction direction="left-to-right" evidence="14">
        <dbReference type="Rhea" id="RHEA:47241"/>
    </physiologicalReaction>
</comment>
<dbReference type="GO" id="GO:0016020">
    <property type="term" value="C:membrane"/>
    <property type="evidence" value="ECO:0007669"/>
    <property type="project" value="UniProtKB-SubCell"/>
</dbReference>
<dbReference type="GO" id="GO:0050660">
    <property type="term" value="F:flavin adenine dinucleotide binding"/>
    <property type="evidence" value="ECO:0007669"/>
    <property type="project" value="InterPro"/>
</dbReference>
<dbReference type="RefSeq" id="WP_173013352.1">
    <property type="nucleotide sequence ID" value="NZ_AP019860.1"/>
</dbReference>
<name>A0A5S9F3L8_UABAM</name>
<dbReference type="PROSITE" id="PS00073">
    <property type="entry name" value="ACYL_COA_DH_2"/>
    <property type="match status" value="1"/>
</dbReference>
<dbReference type="SUPFAM" id="SSF56645">
    <property type="entry name" value="Acyl-CoA dehydrogenase NM domain-like"/>
    <property type="match status" value="1"/>
</dbReference>
<dbReference type="Gene3D" id="1.10.540.10">
    <property type="entry name" value="Acyl-CoA dehydrogenase/oxidase, N-terminal domain"/>
    <property type="match status" value="1"/>
</dbReference>
<evidence type="ECO:0000256" key="15">
    <source>
        <dbReference type="RuleBase" id="RU362125"/>
    </source>
</evidence>
<evidence type="ECO:0000259" key="17">
    <source>
        <dbReference type="Pfam" id="PF00441"/>
    </source>
</evidence>
<dbReference type="Pfam" id="PF21343">
    <property type="entry name" value="ACAD9-ACADV_C"/>
    <property type="match status" value="1"/>
</dbReference>
<dbReference type="InterPro" id="IPR006091">
    <property type="entry name" value="Acyl-CoA_Oxase/DH_mid-dom"/>
</dbReference>
<keyword evidence="4" id="KW-0597">Phosphoprotein</keyword>
<dbReference type="Pfam" id="PF02770">
    <property type="entry name" value="Acyl-CoA_dh_M"/>
    <property type="match status" value="1"/>
</dbReference>
<dbReference type="Pfam" id="PF02771">
    <property type="entry name" value="Acyl-CoA_dh_N"/>
    <property type="match status" value="1"/>
</dbReference>
<evidence type="ECO:0000256" key="13">
    <source>
        <dbReference type="ARBA" id="ARBA00049140"/>
    </source>
</evidence>
<dbReference type="KEGG" id="uam:UABAM_03238"/>
<dbReference type="InterPro" id="IPR036250">
    <property type="entry name" value="AcylCo_DH-like_C"/>
</dbReference>
<dbReference type="Pfam" id="PF00441">
    <property type="entry name" value="Acyl-CoA_dh_1"/>
    <property type="match status" value="1"/>
</dbReference>
<evidence type="ECO:0000259" key="18">
    <source>
        <dbReference type="Pfam" id="PF02770"/>
    </source>
</evidence>
<evidence type="ECO:0000256" key="4">
    <source>
        <dbReference type="ARBA" id="ARBA00022553"/>
    </source>
</evidence>
<keyword evidence="6 15" id="KW-0274">FAD</keyword>
<dbReference type="InterPro" id="IPR046373">
    <property type="entry name" value="Acyl-CoA_Oxase/DH_mid-dom_sf"/>
</dbReference>
<dbReference type="InterPro" id="IPR013786">
    <property type="entry name" value="AcylCoA_DH/ox_N"/>
</dbReference>
<dbReference type="InterPro" id="IPR006089">
    <property type="entry name" value="Acyl-CoA_DH_CS"/>
</dbReference>
<evidence type="ECO:0000256" key="2">
    <source>
        <dbReference type="ARBA" id="ARBA00004170"/>
    </source>
</evidence>
<evidence type="ECO:0000256" key="9">
    <source>
        <dbReference type="ARBA" id="ARBA00023002"/>
    </source>
</evidence>
<dbReference type="SUPFAM" id="SSF47203">
    <property type="entry name" value="Acyl-CoA dehydrogenase C-terminal domain-like"/>
    <property type="match status" value="1"/>
</dbReference>
<dbReference type="EMBL" id="AP019860">
    <property type="protein sequence ID" value="BBM84877.1"/>
    <property type="molecule type" value="Genomic_DNA"/>
</dbReference>
<evidence type="ECO:0000259" key="19">
    <source>
        <dbReference type="Pfam" id="PF02771"/>
    </source>
</evidence>
<dbReference type="GO" id="GO:0003995">
    <property type="term" value="F:acyl-CoA dehydrogenase activity"/>
    <property type="evidence" value="ECO:0007669"/>
    <property type="project" value="InterPro"/>
</dbReference>
<keyword evidence="8" id="KW-0007">Acetylation</keyword>
<feature type="region of interest" description="Disordered" evidence="16">
    <location>
        <begin position="1"/>
        <end position="29"/>
    </location>
</feature>
<evidence type="ECO:0000256" key="8">
    <source>
        <dbReference type="ARBA" id="ARBA00022990"/>
    </source>
</evidence>
<feature type="domain" description="Acyl-CoA dehydrogenase/oxidase N-terminal" evidence="19">
    <location>
        <begin position="58"/>
        <end position="167"/>
    </location>
</feature>
<dbReference type="Gene3D" id="2.40.110.10">
    <property type="entry name" value="Butyryl-CoA Dehydrogenase, subunit A, domain 2"/>
    <property type="match status" value="1"/>
</dbReference>
<comment type="cofactor">
    <cofactor evidence="1 15">
        <name>FAD</name>
        <dbReference type="ChEBI" id="CHEBI:57692"/>
    </cofactor>
</comment>
<evidence type="ECO:0000256" key="10">
    <source>
        <dbReference type="ARBA" id="ARBA00023136"/>
    </source>
</evidence>
<dbReference type="InterPro" id="IPR009075">
    <property type="entry name" value="AcylCo_DH/oxidase_C"/>
</dbReference>
<proteinExistence type="inferred from homology"/>
<dbReference type="Proteomes" id="UP000326354">
    <property type="component" value="Chromosome"/>
</dbReference>
<comment type="catalytic activity">
    <reaction evidence="13">
        <text>eicosanoyl-CoA + oxidized [electron-transfer flavoprotein] + H(+) = (2E)-eicosenoyl-CoA + reduced [electron-transfer flavoprotein]</text>
        <dbReference type="Rhea" id="RHEA:47236"/>
        <dbReference type="Rhea" id="RHEA-COMP:10685"/>
        <dbReference type="Rhea" id="RHEA-COMP:10686"/>
        <dbReference type="ChEBI" id="CHEBI:15378"/>
        <dbReference type="ChEBI" id="CHEBI:57380"/>
        <dbReference type="ChEBI" id="CHEBI:57692"/>
        <dbReference type="ChEBI" id="CHEBI:58307"/>
        <dbReference type="ChEBI" id="CHEBI:74691"/>
    </reaction>
    <physiologicalReaction direction="left-to-right" evidence="13">
        <dbReference type="Rhea" id="RHEA:47237"/>
    </physiologicalReaction>
</comment>
<dbReference type="InterPro" id="IPR037069">
    <property type="entry name" value="AcylCoA_DH/ox_N_sf"/>
</dbReference>
<comment type="subcellular location">
    <subcellularLocation>
        <location evidence="2">Membrane</location>
        <topology evidence="2">Peripheral membrane protein</topology>
    </subcellularLocation>
</comment>
<evidence type="ECO:0000313" key="22">
    <source>
        <dbReference type="Proteomes" id="UP000326354"/>
    </source>
</evidence>
<dbReference type="PANTHER" id="PTHR43884">
    <property type="entry name" value="ACYL-COA DEHYDROGENASE"/>
    <property type="match status" value="1"/>
</dbReference>
<keyword evidence="10" id="KW-0472">Membrane</keyword>
<dbReference type="GO" id="GO:0006631">
    <property type="term" value="P:fatty acid metabolic process"/>
    <property type="evidence" value="ECO:0007669"/>
    <property type="project" value="UniProtKB-ARBA"/>
</dbReference>
<gene>
    <name evidence="21" type="ORF">UABAM_03238</name>
</gene>
<evidence type="ECO:0000256" key="6">
    <source>
        <dbReference type="ARBA" id="ARBA00022827"/>
    </source>
</evidence>
<keyword evidence="5 15" id="KW-0285">Flavoprotein</keyword>
<feature type="domain" description="Acyl-CoA dehydrogenase/oxidase C-terminal" evidence="17">
    <location>
        <begin position="281"/>
        <end position="427"/>
    </location>
</feature>
<keyword evidence="22" id="KW-1185">Reference proteome</keyword>
<dbReference type="FunFam" id="1.10.540.10:FF:000001">
    <property type="entry name" value="Very long-chain-specific acyl-CoA dehydrogenase, mitochondrial"/>
    <property type="match status" value="1"/>
</dbReference>
<evidence type="ECO:0000256" key="14">
    <source>
        <dbReference type="ARBA" id="ARBA00049224"/>
    </source>
</evidence>
<comment type="similarity">
    <text evidence="3 15">Belongs to the acyl-CoA dehydrogenase family.</text>
</comment>
<evidence type="ECO:0000256" key="5">
    <source>
        <dbReference type="ARBA" id="ARBA00022630"/>
    </source>
</evidence>
<keyword evidence="9 15" id="KW-0560">Oxidoreductase</keyword>